<keyword evidence="3" id="KW-1185">Reference proteome</keyword>
<gene>
    <name evidence="2" type="ORF">Pfra01_001329300</name>
</gene>
<dbReference type="OrthoDB" id="128850at2759"/>
<dbReference type="AlphaFoldDB" id="A0A9W6XL10"/>
<comment type="caution">
    <text evidence="2">The sequence shown here is derived from an EMBL/GenBank/DDBJ whole genome shotgun (WGS) entry which is preliminary data.</text>
</comment>
<accession>A0A9W6XL10</accession>
<evidence type="ECO:0000313" key="3">
    <source>
        <dbReference type="Proteomes" id="UP001165121"/>
    </source>
</evidence>
<evidence type="ECO:0000313" key="2">
    <source>
        <dbReference type="EMBL" id="GMF41655.1"/>
    </source>
</evidence>
<evidence type="ECO:0000256" key="1">
    <source>
        <dbReference type="SAM" id="MobiDB-lite"/>
    </source>
</evidence>
<reference evidence="2" key="1">
    <citation type="submission" date="2023-04" db="EMBL/GenBank/DDBJ databases">
        <title>Phytophthora fragariaefolia NBRC 109709.</title>
        <authorList>
            <person name="Ichikawa N."/>
            <person name="Sato H."/>
            <person name="Tonouchi N."/>
        </authorList>
    </citation>
    <scope>NUCLEOTIDE SEQUENCE</scope>
    <source>
        <strain evidence="2">NBRC 109709</strain>
    </source>
</reference>
<protein>
    <submittedName>
        <fullName evidence="2">Unnamed protein product</fullName>
    </submittedName>
</protein>
<organism evidence="2 3">
    <name type="scientific">Phytophthora fragariaefolia</name>
    <dbReference type="NCBI Taxonomy" id="1490495"/>
    <lineage>
        <taxon>Eukaryota</taxon>
        <taxon>Sar</taxon>
        <taxon>Stramenopiles</taxon>
        <taxon>Oomycota</taxon>
        <taxon>Peronosporomycetes</taxon>
        <taxon>Peronosporales</taxon>
        <taxon>Peronosporaceae</taxon>
        <taxon>Phytophthora</taxon>
    </lineage>
</organism>
<sequence length="269" mass="30296">MNTRRASVKITLWRERVYVLELWIMDHITGVDVVLDTDFMIPAGVRLDLSQANAKRPDENQWQFQAENDVSSSYDGIDHQRHELWIRRAEKLFPSVTKFHQDRPTRVRLTNLTDRLVLCPTHLAFVAWVPIGTLPKQVGYVRLDSKKYSEWQVLAYEAVRDKTLFRRERELYEGWLAAQPPAVDRPSYTRPKLILRRHLDNSDSASGGTIANEEVEDSSANEDLAGSHGIHEGIVSVAISSPPTSGAIETAPPRDATSVARGAVCEGVA</sequence>
<dbReference type="Proteomes" id="UP001165121">
    <property type="component" value="Unassembled WGS sequence"/>
</dbReference>
<name>A0A9W6XL10_9STRA</name>
<proteinExistence type="predicted"/>
<feature type="region of interest" description="Disordered" evidence="1">
    <location>
        <begin position="202"/>
        <end position="224"/>
    </location>
</feature>
<dbReference type="EMBL" id="BSXT01001360">
    <property type="protein sequence ID" value="GMF41655.1"/>
    <property type="molecule type" value="Genomic_DNA"/>
</dbReference>